<proteinExistence type="predicted"/>
<keyword evidence="2" id="KW-0812">Transmembrane</keyword>
<feature type="region of interest" description="Disordered" evidence="1">
    <location>
        <begin position="1"/>
        <end position="57"/>
    </location>
</feature>
<name>A0A504YA47_FASGI</name>
<feature type="compositionally biased region" description="Basic residues" evidence="1">
    <location>
        <begin position="122"/>
        <end position="136"/>
    </location>
</feature>
<comment type="caution">
    <text evidence="3">The sequence shown here is derived from an EMBL/GenBank/DDBJ whole genome shotgun (WGS) entry which is preliminary data.</text>
</comment>
<protein>
    <submittedName>
        <fullName evidence="3">Uncharacterized protein</fullName>
    </submittedName>
</protein>
<feature type="region of interest" description="Disordered" evidence="1">
    <location>
        <begin position="227"/>
        <end position="258"/>
    </location>
</feature>
<dbReference type="EMBL" id="SUNJ01012518">
    <property type="protein sequence ID" value="TPP57974.1"/>
    <property type="molecule type" value="Genomic_DNA"/>
</dbReference>
<evidence type="ECO:0000313" key="4">
    <source>
        <dbReference type="Proteomes" id="UP000316759"/>
    </source>
</evidence>
<sequence length="355" mass="38665">MHTGSRVDDPQQINVTYDCSHSGEDSGTTSSPRADTESKSDNGILPAVADPPKSDLNMTGAFTHPVLLSRTHKVRLNSVAEESSHTPPSYYHSSSLSTISSVTDSSADTSREPFSSASPKAHLSKLKSIHRKVKRRKRIRRTRRVVHFIITKILGPLLLMSSLVLLLCGYFLSVHYLLVSGCILLLAAVGFQVQLCFTERTGPNKFNPMSVPFSIPAEDLTQIEAEPMKDGSPVPQQQQVEPNTLSDAARPRTSDASRTGVSFSDLQVKRLSLALARVANNALQMPRYPEADPGGGVLCLARRLTMASSAIGIGAHNSVMNGSSWLTGNHIRHGVRRSLAWNATGASRFYERSYD</sequence>
<feature type="compositionally biased region" description="Polar residues" evidence="1">
    <location>
        <begin position="11"/>
        <end position="33"/>
    </location>
</feature>
<keyword evidence="4" id="KW-1185">Reference proteome</keyword>
<dbReference type="OrthoDB" id="6274601at2759"/>
<evidence type="ECO:0000256" key="1">
    <source>
        <dbReference type="SAM" id="MobiDB-lite"/>
    </source>
</evidence>
<feature type="transmembrane region" description="Helical" evidence="2">
    <location>
        <begin position="145"/>
        <end position="172"/>
    </location>
</feature>
<keyword evidence="2" id="KW-0472">Membrane</keyword>
<feature type="region of interest" description="Disordered" evidence="1">
    <location>
        <begin position="102"/>
        <end position="136"/>
    </location>
</feature>
<organism evidence="3 4">
    <name type="scientific">Fasciola gigantica</name>
    <name type="common">Giant liver fluke</name>
    <dbReference type="NCBI Taxonomy" id="46835"/>
    <lineage>
        <taxon>Eukaryota</taxon>
        <taxon>Metazoa</taxon>
        <taxon>Spiralia</taxon>
        <taxon>Lophotrochozoa</taxon>
        <taxon>Platyhelminthes</taxon>
        <taxon>Trematoda</taxon>
        <taxon>Digenea</taxon>
        <taxon>Plagiorchiida</taxon>
        <taxon>Echinostomata</taxon>
        <taxon>Echinostomatoidea</taxon>
        <taxon>Fasciolidae</taxon>
        <taxon>Fasciola</taxon>
    </lineage>
</organism>
<keyword evidence="2" id="KW-1133">Transmembrane helix</keyword>
<feature type="compositionally biased region" description="Polar residues" evidence="1">
    <location>
        <begin position="234"/>
        <end position="246"/>
    </location>
</feature>
<accession>A0A504YA47</accession>
<evidence type="ECO:0000313" key="3">
    <source>
        <dbReference type="EMBL" id="TPP57974.1"/>
    </source>
</evidence>
<evidence type="ECO:0000256" key="2">
    <source>
        <dbReference type="SAM" id="Phobius"/>
    </source>
</evidence>
<reference evidence="3 4" key="1">
    <citation type="submission" date="2019-04" db="EMBL/GenBank/DDBJ databases">
        <title>Annotation for the trematode Fasciola gigantica.</title>
        <authorList>
            <person name="Choi Y.-J."/>
        </authorList>
    </citation>
    <scope>NUCLEOTIDE SEQUENCE [LARGE SCALE GENOMIC DNA]</scope>
    <source>
        <strain evidence="3">Uganda_cow_1</strain>
    </source>
</reference>
<gene>
    <name evidence="3" type="ORF">FGIG_02995</name>
</gene>
<dbReference type="AlphaFoldDB" id="A0A504YA47"/>
<dbReference type="Proteomes" id="UP000316759">
    <property type="component" value="Unassembled WGS sequence"/>
</dbReference>
<feature type="transmembrane region" description="Helical" evidence="2">
    <location>
        <begin position="178"/>
        <end position="197"/>
    </location>
</feature>